<dbReference type="RefSeq" id="WP_035191863.1">
    <property type="nucleotide sequence ID" value="NZ_CCCS020000023.1"/>
</dbReference>
<organism evidence="5">
    <name type="scientific">Acidithiobacillus ferrivorans</name>
    <dbReference type="NCBI Taxonomy" id="160808"/>
    <lineage>
        <taxon>Bacteria</taxon>
        <taxon>Pseudomonadati</taxon>
        <taxon>Pseudomonadota</taxon>
        <taxon>Acidithiobacillia</taxon>
        <taxon>Acidithiobacillales</taxon>
        <taxon>Acidithiobacillaceae</taxon>
        <taxon>Acidithiobacillus</taxon>
    </lineage>
</organism>
<evidence type="ECO:0000313" key="6">
    <source>
        <dbReference type="EMBL" id="SMH67218.1"/>
    </source>
</evidence>
<evidence type="ECO:0000256" key="3">
    <source>
        <dbReference type="ARBA" id="ARBA00023239"/>
    </source>
</evidence>
<gene>
    <name evidence="5" type="ORF">AFERRI_30182</name>
    <name evidence="6" type="ORF">AFERRI_50419</name>
</gene>
<dbReference type="GO" id="GO:0050385">
    <property type="term" value="F:ureidoglycolate lyase activity"/>
    <property type="evidence" value="ECO:0007669"/>
    <property type="project" value="UniProtKB-EC"/>
</dbReference>
<dbReference type="Proteomes" id="UP000193925">
    <property type="component" value="Chromosome AFERRI"/>
</dbReference>
<dbReference type="Gene3D" id="2.60.120.480">
    <property type="entry name" value="Ureidoglycolate hydrolase"/>
    <property type="match status" value="1"/>
</dbReference>
<evidence type="ECO:0000256" key="2">
    <source>
        <dbReference type="ARBA" id="ARBA00022631"/>
    </source>
</evidence>
<reference evidence="6 7" key="3">
    <citation type="submission" date="2017-03" db="EMBL/GenBank/DDBJ databases">
        <authorList>
            <person name="Regsiter A."/>
            <person name="William W."/>
        </authorList>
    </citation>
    <scope>NUCLEOTIDE SEQUENCE [LARGE SCALE GENOMIC DNA]</scope>
    <source>
        <strain evidence="6">PRJEB5721</strain>
    </source>
</reference>
<name>A0A060UML5_9PROT</name>
<keyword evidence="3" id="KW-0456">Lyase</keyword>
<dbReference type="GO" id="GO:0000256">
    <property type="term" value="P:allantoin catabolic process"/>
    <property type="evidence" value="ECO:0007669"/>
    <property type="project" value="InterPro"/>
</dbReference>
<protein>
    <recommendedName>
        <fullName evidence="8">Ureidoglycolate hydrolase</fullName>
    </recommendedName>
</protein>
<dbReference type="Pfam" id="PF04115">
    <property type="entry name" value="Ureidogly_lyase"/>
    <property type="match status" value="1"/>
</dbReference>
<evidence type="ECO:0000313" key="7">
    <source>
        <dbReference type="Proteomes" id="UP000193925"/>
    </source>
</evidence>
<dbReference type="InterPro" id="IPR024060">
    <property type="entry name" value="Ureidoglycolate_lyase_dom_sf"/>
</dbReference>
<evidence type="ECO:0008006" key="8">
    <source>
        <dbReference type="Google" id="ProtNLM"/>
    </source>
</evidence>
<dbReference type="GO" id="GO:0004848">
    <property type="term" value="F:ureidoglycolate hydrolase activity"/>
    <property type="evidence" value="ECO:0007669"/>
    <property type="project" value="InterPro"/>
</dbReference>
<dbReference type="InterPro" id="IPR011051">
    <property type="entry name" value="RmlC_Cupin_sf"/>
</dbReference>
<dbReference type="InterPro" id="IPR007247">
    <property type="entry name" value="Ureidogly_lyase"/>
</dbReference>
<evidence type="ECO:0000313" key="5">
    <source>
        <dbReference type="EMBL" id="CDQ09536.1"/>
    </source>
</evidence>
<evidence type="ECO:0000256" key="4">
    <source>
        <dbReference type="ARBA" id="ARBA00047684"/>
    </source>
</evidence>
<evidence type="ECO:0000256" key="1">
    <source>
        <dbReference type="ARBA" id="ARBA00011738"/>
    </source>
</evidence>
<dbReference type="AlphaFoldDB" id="A0A060UML5"/>
<reference evidence="5" key="2">
    <citation type="submission" date="2014-07" db="EMBL/GenBank/DDBJ databases">
        <title>Initial genome analysis of the psychrotolerant acidophile Acidithiobacillus ferrivorans CF27: insights into iron and sulfur oxidation pathways and into biofilm formation.</title>
        <authorList>
            <person name="Talla E."/>
            <person name="Hedrich S."/>
            <person name="Mangenot S."/>
            <person name="Ji B."/>
            <person name="Johnson D.B."/>
            <person name="Barbe V."/>
            <person name="Bonnefoy V."/>
        </authorList>
    </citation>
    <scope>NUCLEOTIDE SEQUENCE [LARGE SCALE GENOMIC DNA]</scope>
    <source>
        <strain evidence="5">CF27</strain>
    </source>
</reference>
<dbReference type="SUPFAM" id="SSF51182">
    <property type="entry name" value="RmlC-like cupins"/>
    <property type="match status" value="1"/>
</dbReference>
<comment type="subunit">
    <text evidence="1">Homodimer.</text>
</comment>
<keyword evidence="7" id="KW-1185">Reference proteome</keyword>
<dbReference type="GO" id="GO:0006144">
    <property type="term" value="P:purine nucleobase metabolic process"/>
    <property type="evidence" value="ECO:0007669"/>
    <property type="project" value="UniProtKB-KW"/>
</dbReference>
<dbReference type="EMBL" id="LT841305">
    <property type="protein sequence ID" value="SMH67218.1"/>
    <property type="molecule type" value="Genomic_DNA"/>
</dbReference>
<proteinExistence type="predicted"/>
<reference evidence="5" key="1">
    <citation type="submission" date="2014-03" db="EMBL/GenBank/DDBJ databases">
        <authorList>
            <person name="Genoscope - CEA"/>
        </authorList>
    </citation>
    <scope>NUCLEOTIDE SEQUENCE [LARGE SCALE GENOMIC DNA]</scope>
    <source>
        <strain evidence="5">CF27</strain>
    </source>
</reference>
<accession>A0A060UML5</accession>
<sequence>MSVYAKQAATVYVDVPVLDATPENLAEYGVMIGEAVHRPGLSIPFYKGSVEEGQNLDFEYTGRAVIRTARISHRSPEITWLERHLNMTQIFVGLGSTPFAMVLGKPNQGSGGNIPQMEDVRAFRIPAGQGVMIHAGTWHDFPMSMGDPVTVMTMNSDEVVTALANAQAADEMDDGDVYKIDIQRRTGRVLRVPF</sequence>
<comment type="catalytic activity">
    <reaction evidence="4">
        <text>(S)-ureidoglycolate = urea + glyoxylate</text>
        <dbReference type="Rhea" id="RHEA:11304"/>
        <dbReference type="ChEBI" id="CHEBI:16199"/>
        <dbReference type="ChEBI" id="CHEBI:36655"/>
        <dbReference type="ChEBI" id="CHEBI:57296"/>
        <dbReference type="EC" id="4.3.2.3"/>
    </reaction>
</comment>
<keyword evidence="2" id="KW-0659">Purine metabolism</keyword>
<dbReference type="EMBL" id="CCCS020000023">
    <property type="protein sequence ID" value="CDQ09536.1"/>
    <property type="molecule type" value="Genomic_DNA"/>
</dbReference>